<comment type="caution">
    <text evidence="1">The sequence shown here is derived from an EMBL/GenBank/DDBJ whole genome shotgun (WGS) entry which is preliminary data.</text>
</comment>
<protein>
    <submittedName>
        <fullName evidence="1">Uncharacterized protein</fullName>
    </submittedName>
</protein>
<evidence type="ECO:0000313" key="2">
    <source>
        <dbReference type="Proteomes" id="UP000886845"/>
    </source>
</evidence>
<sequence length="109" mass="12735">MLKFYNPFEQIEPVIKALAELDTPLRAGFILSLCGLEPAIFPSKRTEKFEPYMLNREPTMDELVAIAKGYVEEEGCPEYGEYLWYYIPEEWLNKFDLTRKDPPKDPPKA</sequence>
<gene>
    <name evidence="1" type="ORF">IAC79_02030</name>
</gene>
<dbReference type="Proteomes" id="UP000886845">
    <property type="component" value="Unassembled WGS sequence"/>
</dbReference>
<dbReference type="AlphaFoldDB" id="A0A9D1NLK2"/>
<reference evidence="1" key="1">
    <citation type="submission" date="2020-10" db="EMBL/GenBank/DDBJ databases">
        <authorList>
            <person name="Gilroy R."/>
        </authorList>
    </citation>
    <scope>NUCLEOTIDE SEQUENCE</scope>
    <source>
        <strain evidence="1">35461</strain>
    </source>
</reference>
<dbReference type="EMBL" id="DVOR01000063">
    <property type="protein sequence ID" value="HIV08880.1"/>
    <property type="molecule type" value="Genomic_DNA"/>
</dbReference>
<accession>A0A9D1NLK2</accession>
<organism evidence="1 2">
    <name type="scientific">Candidatus Spyradenecus faecavium</name>
    <dbReference type="NCBI Taxonomy" id="2840947"/>
    <lineage>
        <taxon>Bacteria</taxon>
        <taxon>Pseudomonadati</taxon>
        <taxon>Lentisphaerota</taxon>
        <taxon>Lentisphaeria</taxon>
        <taxon>Lentisphaerales</taxon>
        <taxon>Lentisphaeraceae</taxon>
        <taxon>Lentisphaeraceae incertae sedis</taxon>
        <taxon>Candidatus Spyradenecus</taxon>
    </lineage>
</organism>
<reference evidence="1" key="2">
    <citation type="journal article" date="2021" name="PeerJ">
        <title>Extensive microbial diversity within the chicken gut microbiome revealed by metagenomics and culture.</title>
        <authorList>
            <person name="Gilroy R."/>
            <person name="Ravi A."/>
            <person name="Getino M."/>
            <person name="Pursley I."/>
            <person name="Horton D.L."/>
            <person name="Alikhan N.F."/>
            <person name="Baker D."/>
            <person name="Gharbi K."/>
            <person name="Hall N."/>
            <person name="Watson M."/>
            <person name="Adriaenssens E.M."/>
            <person name="Foster-Nyarko E."/>
            <person name="Jarju S."/>
            <person name="Secka A."/>
            <person name="Antonio M."/>
            <person name="Oren A."/>
            <person name="Chaudhuri R.R."/>
            <person name="La Ragione R."/>
            <person name="Hildebrand F."/>
            <person name="Pallen M.J."/>
        </authorList>
    </citation>
    <scope>NUCLEOTIDE SEQUENCE</scope>
    <source>
        <strain evidence="1">35461</strain>
    </source>
</reference>
<evidence type="ECO:0000313" key="1">
    <source>
        <dbReference type="EMBL" id="HIV08880.1"/>
    </source>
</evidence>
<proteinExistence type="predicted"/>
<name>A0A9D1NLK2_9BACT</name>